<proteinExistence type="predicted"/>
<evidence type="ECO:0000313" key="2">
    <source>
        <dbReference type="EMBL" id="EKD16732.1"/>
    </source>
</evidence>
<keyword evidence="1" id="KW-0472">Membrane</keyword>
<keyword evidence="1" id="KW-0812">Transmembrane</keyword>
<dbReference type="InParanoid" id="K1WW91"/>
<dbReference type="Proteomes" id="UP000006753">
    <property type="component" value="Unassembled WGS sequence"/>
</dbReference>
<dbReference type="HOGENOM" id="CLU_863507_0_0_1"/>
<sequence>MTTPIPSSAGNQEAGCFKAVGRPVFLILLKLLRLFASEYYYTPTAPEPQALCIASQSATPLLNRKGILDSLEMASTTYNALPQTPTTPYSMNYNDSIHKPVNIHVGSPTQYFGEEGTQSHPQSPAMSFLSEKDRAHAKAVQKLKSRIRYLRLLSRLAGTAIAIAIVAQEGQTLYAFYTTHTTIRSGRGPWAKETQLWSSLLMFCLSLITALLGVGMVIAYYFSIKAANTIAGVQVGIVIVVDVGHLVVWIVVAVAYRVAKNGRDLWGWACSPIAEGIPKDMGAEYCQIGSEWLGCGHTRVCVQADENEEGDPKTDADGRLKS</sequence>
<dbReference type="EMBL" id="JH921438">
    <property type="protein sequence ID" value="EKD16732.1"/>
    <property type="molecule type" value="Genomic_DNA"/>
</dbReference>
<evidence type="ECO:0000256" key="1">
    <source>
        <dbReference type="SAM" id="Phobius"/>
    </source>
</evidence>
<dbReference type="AlphaFoldDB" id="K1WW91"/>
<protein>
    <submittedName>
        <fullName evidence="2">Uncharacterized protein</fullName>
    </submittedName>
</protein>
<dbReference type="OrthoDB" id="5371583at2759"/>
<keyword evidence="3" id="KW-1185">Reference proteome</keyword>
<gene>
    <name evidence="2" type="ORF">MBM_05201</name>
</gene>
<feature type="transmembrane region" description="Helical" evidence="1">
    <location>
        <begin position="197"/>
        <end position="223"/>
    </location>
</feature>
<organism evidence="2 3">
    <name type="scientific">Marssonina brunnea f. sp. multigermtubi (strain MB_m1)</name>
    <name type="common">Marssonina leaf spot fungus</name>
    <dbReference type="NCBI Taxonomy" id="1072389"/>
    <lineage>
        <taxon>Eukaryota</taxon>
        <taxon>Fungi</taxon>
        <taxon>Dikarya</taxon>
        <taxon>Ascomycota</taxon>
        <taxon>Pezizomycotina</taxon>
        <taxon>Leotiomycetes</taxon>
        <taxon>Helotiales</taxon>
        <taxon>Drepanopezizaceae</taxon>
        <taxon>Drepanopeziza</taxon>
    </lineage>
</organism>
<dbReference type="KEGG" id="mbe:MBM_05201"/>
<evidence type="ECO:0000313" key="3">
    <source>
        <dbReference type="Proteomes" id="UP000006753"/>
    </source>
</evidence>
<feature type="transmembrane region" description="Helical" evidence="1">
    <location>
        <begin position="152"/>
        <end position="177"/>
    </location>
</feature>
<reference evidence="2 3" key="1">
    <citation type="journal article" date="2012" name="BMC Genomics">
        <title>Sequencing the genome of Marssonina brunnea reveals fungus-poplar co-evolution.</title>
        <authorList>
            <person name="Zhu S."/>
            <person name="Cao Y.-Z."/>
            <person name="Jiang C."/>
            <person name="Tan B.-Y."/>
            <person name="Wang Z."/>
            <person name="Feng S."/>
            <person name="Zhang L."/>
            <person name="Su X.-H."/>
            <person name="Brejova B."/>
            <person name="Vinar T."/>
            <person name="Xu M."/>
            <person name="Wang M.-X."/>
            <person name="Zhang S.-G."/>
            <person name="Huang M.-R."/>
            <person name="Wu R."/>
            <person name="Zhou Y."/>
        </authorList>
    </citation>
    <scope>NUCLEOTIDE SEQUENCE [LARGE SCALE GENOMIC DNA]</scope>
    <source>
        <strain evidence="2 3">MB_m1</strain>
    </source>
</reference>
<keyword evidence="1" id="KW-1133">Transmembrane helix</keyword>
<dbReference type="PANTHER" id="PTHR42069">
    <property type="entry name" value="HYPHAL ANASTAMOSIS-8 PROTEIN"/>
    <property type="match status" value="1"/>
</dbReference>
<name>K1WW91_MARBU</name>
<dbReference type="PANTHER" id="PTHR42069:SF1">
    <property type="entry name" value="MARVEL DOMAIN-CONTAINING PROTEIN"/>
    <property type="match status" value="1"/>
</dbReference>
<feature type="transmembrane region" description="Helical" evidence="1">
    <location>
        <begin position="235"/>
        <end position="256"/>
    </location>
</feature>
<accession>K1WW91</accession>